<evidence type="ECO:0000313" key="3">
    <source>
        <dbReference type="EMBL" id="RVU26522.1"/>
    </source>
</evidence>
<comment type="caution">
    <text evidence="3">The sequence shown here is derived from an EMBL/GenBank/DDBJ whole genome shotgun (WGS) entry which is preliminary data.</text>
</comment>
<proteinExistence type="predicted"/>
<dbReference type="PROSITE" id="PS51724">
    <property type="entry name" value="SPOR"/>
    <property type="match status" value="1"/>
</dbReference>
<protein>
    <submittedName>
        <fullName evidence="3">SPOR domain-containing protein</fullName>
    </submittedName>
</protein>
<keyword evidence="1" id="KW-1133">Transmembrane helix</keyword>
<evidence type="ECO:0000259" key="2">
    <source>
        <dbReference type="PROSITE" id="PS51724"/>
    </source>
</evidence>
<dbReference type="Pfam" id="PF18175">
    <property type="entry name" value="HU-CCDC81_bac_2"/>
    <property type="match status" value="1"/>
</dbReference>
<evidence type="ECO:0000256" key="1">
    <source>
        <dbReference type="SAM" id="Phobius"/>
    </source>
</evidence>
<evidence type="ECO:0000313" key="4">
    <source>
        <dbReference type="Proteomes" id="UP000282832"/>
    </source>
</evidence>
<reference evidence="3 4" key="1">
    <citation type="submission" date="2019-01" db="EMBL/GenBank/DDBJ databases">
        <authorList>
            <person name="Chen W.-M."/>
        </authorList>
    </citation>
    <scope>NUCLEOTIDE SEQUENCE [LARGE SCALE GENOMIC DNA]</scope>
    <source>
        <strain evidence="3 4">FSY-15</strain>
    </source>
</reference>
<dbReference type="OrthoDB" id="653949at2"/>
<organism evidence="3 4">
    <name type="scientific">Sandaracinomonas limnophila</name>
    <dbReference type="NCBI Taxonomy" id="1862386"/>
    <lineage>
        <taxon>Bacteria</taxon>
        <taxon>Pseudomonadati</taxon>
        <taxon>Bacteroidota</taxon>
        <taxon>Cytophagia</taxon>
        <taxon>Cytophagales</taxon>
        <taxon>Flectobacillaceae</taxon>
        <taxon>Sandaracinomonas</taxon>
    </lineage>
</organism>
<dbReference type="InterPro" id="IPR007730">
    <property type="entry name" value="SPOR-like_dom"/>
</dbReference>
<dbReference type="EMBL" id="SACY01000001">
    <property type="protein sequence ID" value="RVU26522.1"/>
    <property type="molecule type" value="Genomic_DNA"/>
</dbReference>
<dbReference type="InterPro" id="IPR036680">
    <property type="entry name" value="SPOR-like_sf"/>
</dbReference>
<dbReference type="AlphaFoldDB" id="A0A437PWA9"/>
<feature type="domain" description="SPOR" evidence="2">
    <location>
        <begin position="220"/>
        <end position="299"/>
    </location>
</feature>
<dbReference type="SUPFAM" id="SSF110997">
    <property type="entry name" value="Sporulation related repeat"/>
    <property type="match status" value="1"/>
</dbReference>
<dbReference type="GO" id="GO:0042834">
    <property type="term" value="F:peptidoglycan binding"/>
    <property type="evidence" value="ECO:0007669"/>
    <property type="project" value="InterPro"/>
</dbReference>
<keyword evidence="4" id="KW-1185">Reference proteome</keyword>
<feature type="transmembrane region" description="Helical" evidence="1">
    <location>
        <begin position="147"/>
        <end position="166"/>
    </location>
</feature>
<keyword evidence="1" id="KW-0472">Membrane</keyword>
<name>A0A437PWA9_9BACT</name>
<dbReference type="InterPro" id="IPR041268">
    <property type="entry name" value="HU-CCDC81_bac_2"/>
</dbReference>
<dbReference type="Gene3D" id="3.30.70.1070">
    <property type="entry name" value="Sporulation related repeat"/>
    <property type="match status" value="1"/>
</dbReference>
<accession>A0A437PWA9</accession>
<dbReference type="Proteomes" id="UP000282832">
    <property type="component" value="Unassembled WGS sequence"/>
</dbReference>
<gene>
    <name evidence="3" type="ORF">EOJ36_00570</name>
</gene>
<sequence length="300" mass="34190">MEFHFEESSKKIEPKKRWIAFNEKLKTDDGFLVSEISNKFNLSPKKVKQELEKVTQDWKKQLSQNETLFFGEIGYFTLNDEKSILFVPSKNHNFNPSMYGLPAVSTIINLPSQPKLVRPEIVNPILEISKPETVLPKISVKKESTKTYVYLILFFFIAAVSTFVLTEPNVNQYESSLSPIPKFDLGKQNTNQASPTNVPKENLVQVEAKPESPIKEENVKVVQSKIELIAGSFLTEKKANQGIEELKSKGIDGAYLVQKNETDKYYRISIGVAASMEEGYEKADSIKKNNKLDIWVFEKK</sequence>
<keyword evidence="1" id="KW-0812">Transmembrane</keyword>